<dbReference type="Proteomes" id="UP001355298">
    <property type="component" value="Unassembled WGS sequence"/>
</dbReference>
<dbReference type="Pfam" id="PF13586">
    <property type="entry name" value="DDE_Tnp_1_2"/>
    <property type="match status" value="1"/>
</dbReference>
<dbReference type="InterPro" id="IPR008490">
    <property type="entry name" value="Transposase_InsH_N"/>
</dbReference>
<protein>
    <submittedName>
        <fullName evidence="3">Transposase</fullName>
    </submittedName>
</protein>
<dbReference type="EMBL" id="JAYMGW010000034">
    <property type="protein sequence ID" value="MEC4266974.1"/>
    <property type="molecule type" value="Genomic_DNA"/>
</dbReference>
<evidence type="ECO:0000313" key="4">
    <source>
        <dbReference type="Proteomes" id="UP001355298"/>
    </source>
</evidence>
<name>A0ABU6IV67_9FLAO</name>
<dbReference type="RefSeq" id="WP_326407890.1">
    <property type="nucleotide sequence ID" value="NZ_JAYMGW010000034.1"/>
</dbReference>
<evidence type="ECO:0000259" key="1">
    <source>
        <dbReference type="Pfam" id="PF05598"/>
    </source>
</evidence>
<feature type="domain" description="Transposase InsH N-terminal" evidence="1">
    <location>
        <begin position="19"/>
        <end position="103"/>
    </location>
</feature>
<organism evidence="3 4">
    <name type="scientific">Flagellimonas halotolerans</name>
    <dbReference type="NCBI Taxonomy" id="3112164"/>
    <lineage>
        <taxon>Bacteria</taxon>
        <taxon>Pseudomonadati</taxon>
        <taxon>Bacteroidota</taxon>
        <taxon>Flavobacteriia</taxon>
        <taxon>Flavobacteriales</taxon>
        <taxon>Flavobacteriaceae</taxon>
        <taxon>Flagellimonas</taxon>
    </lineage>
</organism>
<evidence type="ECO:0000259" key="2">
    <source>
        <dbReference type="Pfam" id="PF13586"/>
    </source>
</evidence>
<gene>
    <name evidence="3" type="ORF">VOP03_16625</name>
</gene>
<proteinExistence type="predicted"/>
<dbReference type="InterPro" id="IPR025668">
    <property type="entry name" value="Tnp_DDE_dom"/>
</dbReference>
<feature type="non-terminal residue" evidence="3">
    <location>
        <position position="1"/>
    </location>
</feature>
<dbReference type="Pfam" id="PF05598">
    <property type="entry name" value="DUF772"/>
    <property type="match status" value="1"/>
</dbReference>
<evidence type="ECO:0000313" key="3">
    <source>
        <dbReference type="EMBL" id="MEC4266974.1"/>
    </source>
</evidence>
<reference evidence="3 4" key="1">
    <citation type="submission" date="2024-01" db="EMBL/GenBank/DDBJ databases">
        <title>The strains designed SYSU M86414 and SYSU M84420 isolated from the marine sediment in San Sha City (Hainan Province, China).</title>
        <authorList>
            <person name="Guo D."/>
        </authorList>
    </citation>
    <scope>NUCLEOTIDE SEQUENCE [LARGE SCALE GENOMIC DNA]</scope>
    <source>
        <strain evidence="3 4">SYSU M84420</strain>
    </source>
</reference>
<sequence>SSQTEQFDIFYDRFLRSDLGKIYRGVPWDDLVRSFGLKESKKGPACIFSPKGKLALMFLKHYSGDSDRSLMEHLNGNLEWQFFCDIYLGRDRLTNFKAISEIRCELAKKLDQDKVQEVFYKHWSPHIADKHSLVMDATCYESYLRYPTNIKLLWESVEWLHNLMGHLCKEVRVPVPRSKYLKWQKRYVSYSKMKRKTKKKKRALTRSLLLLLSKFSDELDRLEAQYGIVMTKDQYRRRATAKKIYGQQHAYFYRGIKPKARIVSLDKDYIRPIVRGKETKAVEFGAKVNKFQIDGIGFIEHLSFEAFHEGNRFQDTVFKAQRLTKVKTRLAGADAIYATNKNRTFATRYNIRTDFKRKGRAGKHEKQRRQLANAITKERASRLEGSFGKEKEHYHLKKIKARTKATEILWIFFGIHTANALEIGRRMAREALQKAA</sequence>
<accession>A0ABU6IV67</accession>
<comment type="caution">
    <text evidence="3">The sequence shown here is derived from an EMBL/GenBank/DDBJ whole genome shotgun (WGS) entry which is preliminary data.</text>
</comment>
<keyword evidence="4" id="KW-1185">Reference proteome</keyword>
<feature type="domain" description="Transposase DDE" evidence="2">
    <location>
        <begin position="333"/>
        <end position="407"/>
    </location>
</feature>